<organism evidence="1">
    <name type="scientific">Arundo donax</name>
    <name type="common">Giant reed</name>
    <name type="synonym">Donax arundinaceus</name>
    <dbReference type="NCBI Taxonomy" id="35708"/>
    <lineage>
        <taxon>Eukaryota</taxon>
        <taxon>Viridiplantae</taxon>
        <taxon>Streptophyta</taxon>
        <taxon>Embryophyta</taxon>
        <taxon>Tracheophyta</taxon>
        <taxon>Spermatophyta</taxon>
        <taxon>Magnoliopsida</taxon>
        <taxon>Liliopsida</taxon>
        <taxon>Poales</taxon>
        <taxon>Poaceae</taxon>
        <taxon>PACMAD clade</taxon>
        <taxon>Arundinoideae</taxon>
        <taxon>Arundineae</taxon>
        <taxon>Arundo</taxon>
    </lineage>
</organism>
<dbReference type="AlphaFoldDB" id="A0A0A9I0U9"/>
<accession>A0A0A9I0U9</accession>
<protein>
    <submittedName>
        <fullName evidence="1">Uncharacterized protein</fullName>
    </submittedName>
</protein>
<dbReference type="EMBL" id="GBRH01159088">
    <property type="protein sequence ID" value="JAE38808.1"/>
    <property type="molecule type" value="Transcribed_RNA"/>
</dbReference>
<sequence>MQSSAGSACRVAIHRSSQLHPMLNSACSGRADRFFVPPPQLLSCCEKV</sequence>
<proteinExistence type="predicted"/>
<name>A0A0A9I0U9_ARUDO</name>
<reference evidence="1" key="1">
    <citation type="submission" date="2014-09" db="EMBL/GenBank/DDBJ databases">
        <authorList>
            <person name="Magalhaes I.L.F."/>
            <person name="Oliveira U."/>
            <person name="Santos F.R."/>
            <person name="Vidigal T.H.D.A."/>
            <person name="Brescovit A.D."/>
            <person name="Santos A.J."/>
        </authorList>
    </citation>
    <scope>NUCLEOTIDE SEQUENCE</scope>
    <source>
        <tissue evidence="1">Shoot tissue taken approximately 20 cm above the soil surface</tissue>
    </source>
</reference>
<evidence type="ECO:0000313" key="1">
    <source>
        <dbReference type="EMBL" id="JAE38808.1"/>
    </source>
</evidence>
<reference evidence="1" key="2">
    <citation type="journal article" date="2015" name="Data Brief">
        <title>Shoot transcriptome of the giant reed, Arundo donax.</title>
        <authorList>
            <person name="Barrero R.A."/>
            <person name="Guerrero F.D."/>
            <person name="Moolhuijzen P."/>
            <person name="Goolsby J.A."/>
            <person name="Tidwell J."/>
            <person name="Bellgard S.E."/>
            <person name="Bellgard M.I."/>
        </authorList>
    </citation>
    <scope>NUCLEOTIDE SEQUENCE</scope>
    <source>
        <tissue evidence="1">Shoot tissue taken approximately 20 cm above the soil surface</tissue>
    </source>
</reference>